<dbReference type="OMA" id="TKNRMMK"/>
<proteinExistence type="inferred from homology"/>
<dbReference type="InterPro" id="IPR042470">
    <property type="entry name" value="RMI1_N_C_sf"/>
</dbReference>
<dbReference type="VEuPathDB" id="AmoebaDB:EHI7A_000980"/>
<dbReference type="GO" id="GO:0000724">
    <property type="term" value="P:double-strand break repair via homologous recombination"/>
    <property type="evidence" value="ECO:0007669"/>
    <property type="project" value="TreeGrafter"/>
</dbReference>
<dbReference type="VEuPathDB" id="AmoebaDB:EHI8A_000320"/>
<dbReference type="GO" id="GO:0000712">
    <property type="term" value="P:resolution of meiotic recombination intermediates"/>
    <property type="evidence" value="ECO:0007669"/>
    <property type="project" value="TreeGrafter"/>
</dbReference>
<dbReference type="Pfam" id="PF08585">
    <property type="entry name" value="RMI1_N_C"/>
    <property type="match status" value="1"/>
</dbReference>
<evidence type="ECO:0000313" key="5">
    <source>
        <dbReference type="Proteomes" id="UP000078387"/>
    </source>
</evidence>
<organism evidence="4 5">
    <name type="scientific">Entamoeba histolytica</name>
    <dbReference type="NCBI Taxonomy" id="5759"/>
    <lineage>
        <taxon>Eukaryota</taxon>
        <taxon>Amoebozoa</taxon>
        <taxon>Evosea</taxon>
        <taxon>Archamoebae</taxon>
        <taxon>Mastigamoebida</taxon>
        <taxon>Entamoebidae</taxon>
        <taxon>Entamoeba</taxon>
    </lineage>
</organism>
<dbReference type="PANTHER" id="PTHR14790">
    <property type="entry name" value="RECQ-MEDIATED GENOME INSTABILITY PROTEIN 1 RMI1"/>
    <property type="match status" value="1"/>
</dbReference>
<evidence type="ECO:0000259" key="3">
    <source>
        <dbReference type="Pfam" id="PF08585"/>
    </source>
</evidence>
<dbReference type="Gene3D" id="2.40.50.770">
    <property type="entry name" value="RecQ-mediated genome instability protein Rmi1, C-terminal domain"/>
    <property type="match status" value="1"/>
</dbReference>
<comment type="caution">
    <text evidence="4">The sequence shown here is derived from an EMBL/GenBank/DDBJ whole genome shotgun (WGS) entry which is preliminary data.</text>
</comment>
<dbReference type="PANTHER" id="PTHR14790:SF15">
    <property type="entry name" value="RECQ-MEDIATED GENOME INSTABILITY PROTEIN 1"/>
    <property type="match status" value="1"/>
</dbReference>
<gene>
    <name evidence="4" type="ORF">CL6EHI_118630</name>
</gene>
<dbReference type="SMART" id="SM01161">
    <property type="entry name" value="DUF1767"/>
    <property type="match status" value="1"/>
</dbReference>
<comment type="similarity">
    <text evidence="1">Belongs to the RMI1 family.</text>
</comment>
<feature type="domain" description="RecQ mediated genome instability protein 1 OB-fold" evidence="3">
    <location>
        <begin position="96"/>
        <end position="172"/>
    </location>
</feature>
<dbReference type="Proteomes" id="UP000078387">
    <property type="component" value="Unassembled WGS sequence"/>
</dbReference>
<dbReference type="AlphaFoldDB" id="A0A5K1VV83"/>
<dbReference type="InterPro" id="IPR013894">
    <property type="entry name" value="RMI1_OB"/>
</dbReference>
<evidence type="ECO:0000256" key="2">
    <source>
        <dbReference type="ARBA" id="ARBA00018987"/>
    </source>
</evidence>
<dbReference type="VEuPathDB" id="AmoebaDB:EHI5A_002180"/>
<name>A0A5K1VV83_ENTHI</name>
<dbReference type="VEuPathDB" id="AmoebaDB:KM1_000910"/>
<sequence>MSFIPQIQQKLNLLALKDSFISDCLQEIQQNHSDLLADINSITEYIYNIFLYNDIRLTSNPVLRSYSFDTKEDILEHAILQCDEYSDIGNTIDDQLNETKNRVMKLSLTDGTTTIYGFESNHIDGICMGMKPGFKVALRQVKVRRGVLYLNNSNIQVLGGDVEELVRLEEEKRSELERKYRPSYIPLSVCRVAQVPLGAVDVSEEENNDS</sequence>
<dbReference type="GO" id="GO:0031422">
    <property type="term" value="C:RecQ family helicase-topoisomerase III complex"/>
    <property type="evidence" value="ECO:0007669"/>
    <property type="project" value="TreeGrafter"/>
</dbReference>
<dbReference type="EMBL" id="BDEQ01000001">
    <property type="protein sequence ID" value="GAT93918.1"/>
    <property type="molecule type" value="Genomic_DNA"/>
</dbReference>
<dbReference type="GO" id="GO:0016604">
    <property type="term" value="C:nuclear body"/>
    <property type="evidence" value="ECO:0007669"/>
    <property type="project" value="TreeGrafter"/>
</dbReference>
<protein>
    <recommendedName>
        <fullName evidence="2">RecQ-mediated genome instability protein 1</fullName>
    </recommendedName>
</protein>
<accession>A0A5K1VV83</accession>
<evidence type="ECO:0000313" key="4">
    <source>
        <dbReference type="EMBL" id="GAT93918.1"/>
    </source>
</evidence>
<evidence type="ECO:0000256" key="1">
    <source>
        <dbReference type="ARBA" id="ARBA00006395"/>
    </source>
</evidence>
<reference evidence="4 5" key="1">
    <citation type="submission" date="2016-05" db="EMBL/GenBank/DDBJ databases">
        <title>First whole genome sequencing of Entamoeba histolytica HM1:IMSS-clone-6.</title>
        <authorList>
            <person name="Mukherjee Avik.K."/>
            <person name="Izumyama S."/>
            <person name="Nakada-Tsukui K."/>
            <person name="Nozaki T."/>
        </authorList>
    </citation>
    <scope>NUCLEOTIDE SEQUENCE [LARGE SCALE GENOMIC DNA]</scope>
    <source>
        <strain evidence="4 5">HM1:IMSS clone 6</strain>
    </source>
</reference>
<dbReference type="VEuPathDB" id="AmoebaDB:EHI_118630"/>